<dbReference type="EMBL" id="BPVZ01000059">
    <property type="protein sequence ID" value="GKV22308.1"/>
    <property type="molecule type" value="Genomic_DNA"/>
</dbReference>
<evidence type="ECO:0000313" key="2">
    <source>
        <dbReference type="EMBL" id="GKV22308.1"/>
    </source>
</evidence>
<accession>A0AAV5KCH1</accession>
<organism evidence="2 3">
    <name type="scientific">Rubroshorea leprosula</name>
    <dbReference type="NCBI Taxonomy" id="152421"/>
    <lineage>
        <taxon>Eukaryota</taxon>
        <taxon>Viridiplantae</taxon>
        <taxon>Streptophyta</taxon>
        <taxon>Embryophyta</taxon>
        <taxon>Tracheophyta</taxon>
        <taxon>Spermatophyta</taxon>
        <taxon>Magnoliopsida</taxon>
        <taxon>eudicotyledons</taxon>
        <taxon>Gunneridae</taxon>
        <taxon>Pentapetalae</taxon>
        <taxon>rosids</taxon>
        <taxon>malvids</taxon>
        <taxon>Malvales</taxon>
        <taxon>Dipterocarpaceae</taxon>
        <taxon>Rubroshorea</taxon>
    </lineage>
</organism>
<evidence type="ECO:0000256" key="1">
    <source>
        <dbReference type="SAM" id="MobiDB-lite"/>
    </source>
</evidence>
<reference evidence="2 3" key="1">
    <citation type="journal article" date="2021" name="Commun. Biol.">
        <title>The genome of Shorea leprosula (Dipterocarpaceae) highlights the ecological relevance of drought in aseasonal tropical rainforests.</title>
        <authorList>
            <person name="Ng K.K.S."/>
            <person name="Kobayashi M.J."/>
            <person name="Fawcett J.A."/>
            <person name="Hatakeyama M."/>
            <person name="Paape T."/>
            <person name="Ng C.H."/>
            <person name="Ang C.C."/>
            <person name="Tnah L.H."/>
            <person name="Lee C.T."/>
            <person name="Nishiyama T."/>
            <person name="Sese J."/>
            <person name="O'Brien M.J."/>
            <person name="Copetti D."/>
            <person name="Mohd Noor M.I."/>
            <person name="Ong R.C."/>
            <person name="Putra M."/>
            <person name="Sireger I.Z."/>
            <person name="Indrioko S."/>
            <person name="Kosugi Y."/>
            <person name="Izuno A."/>
            <person name="Isagi Y."/>
            <person name="Lee S.L."/>
            <person name="Shimizu K.K."/>
        </authorList>
    </citation>
    <scope>NUCLEOTIDE SEQUENCE [LARGE SCALE GENOMIC DNA]</scope>
    <source>
        <strain evidence="2">214</strain>
    </source>
</reference>
<dbReference type="AlphaFoldDB" id="A0AAV5KCH1"/>
<protein>
    <submittedName>
        <fullName evidence="2">Uncharacterized protein</fullName>
    </submittedName>
</protein>
<evidence type="ECO:0000313" key="3">
    <source>
        <dbReference type="Proteomes" id="UP001054252"/>
    </source>
</evidence>
<feature type="region of interest" description="Disordered" evidence="1">
    <location>
        <begin position="22"/>
        <end position="42"/>
    </location>
</feature>
<sequence>MVRRWCEEASWTNKEKVFMVSTASSPKGKRMYPKGRVQPEKGRKLRACIKSGSPKVESDL</sequence>
<gene>
    <name evidence="2" type="ORF">SLEP1_g32189</name>
</gene>
<dbReference type="Proteomes" id="UP001054252">
    <property type="component" value="Unassembled WGS sequence"/>
</dbReference>
<proteinExistence type="predicted"/>
<comment type="caution">
    <text evidence="2">The sequence shown here is derived from an EMBL/GenBank/DDBJ whole genome shotgun (WGS) entry which is preliminary data.</text>
</comment>
<name>A0AAV5KCH1_9ROSI</name>
<keyword evidence="3" id="KW-1185">Reference proteome</keyword>